<accession>A0A2I0J216</accession>
<evidence type="ECO:0000313" key="2">
    <source>
        <dbReference type="EMBL" id="PKI50277.1"/>
    </source>
</evidence>
<keyword evidence="3" id="KW-1185">Reference proteome</keyword>
<protein>
    <submittedName>
        <fullName evidence="2">Uncharacterized protein</fullName>
    </submittedName>
</protein>
<dbReference type="EMBL" id="PGOL01002138">
    <property type="protein sequence ID" value="PKI50277.1"/>
    <property type="molecule type" value="Genomic_DNA"/>
</dbReference>
<proteinExistence type="predicted"/>
<sequence>MPYTLTYQNLAPRRKEEMVSGASTIQARRSGGDREGEARRRIRISSVSDDDVVQRAEQGRRSRRG</sequence>
<comment type="caution">
    <text evidence="2">The sequence shown here is derived from an EMBL/GenBank/DDBJ whole genome shotgun (WGS) entry which is preliminary data.</text>
</comment>
<feature type="region of interest" description="Disordered" evidence="1">
    <location>
        <begin position="14"/>
        <end position="65"/>
    </location>
</feature>
<dbReference type="Proteomes" id="UP000233551">
    <property type="component" value="Unassembled WGS sequence"/>
</dbReference>
<feature type="compositionally biased region" description="Basic and acidic residues" evidence="1">
    <location>
        <begin position="30"/>
        <end position="39"/>
    </location>
</feature>
<dbReference type="AlphaFoldDB" id="A0A2I0J216"/>
<evidence type="ECO:0000313" key="3">
    <source>
        <dbReference type="Proteomes" id="UP000233551"/>
    </source>
</evidence>
<gene>
    <name evidence="2" type="ORF">CRG98_029350</name>
</gene>
<organism evidence="2 3">
    <name type="scientific">Punica granatum</name>
    <name type="common">Pomegranate</name>
    <dbReference type="NCBI Taxonomy" id="22663"/>
    <lineage>
        <taxon>Eukaryota</taxon>
        <taxon>Viridiplantae</taxon>
        <taxon>Streptophyta</taxon>
        <taxon>Embryophyta</taxon>
        <taxon>Tracheophyta</taxon>
        <taxon>Spermatophyta</taxon>
        <taxon>Magnoliopsida</taxon>
        <taxon>eudicotyledons</taxon>
        <taxon>Gunneridae</taxon>
        <taxon>Pentapetalae</taxon>
        <taxon>rosids</taxon>
        <taxon>malvids</taxon>
        <taxon>Myrtales</taxon>
        <taxon>Lythraceae</taxon>
        <taxon>Punica</taxon>
    </lineage>
</organism>
<evidence type="ECO:0000256" key="1">
    <source>
        <dbReference type="SAM" id="MobiDB-lite"/>
    </source>
</evidence>
<feature type="compositionally biased region" description="Basic and acidic residues" evidence="1">
    <location>
        <begin position="52"/>
        <end position="65"/>
    </location>
</feature>
<name>A0A2I0J216_PUNGR</name>
<reference evidence="2 3" key="1">
    <citation type="submission" date="2017-11" db="EMBL/GenBank/DDBJ databases">
        <title>De-novo sequencing of pomegranate (Punica granatum L.) genome.</title>
        <authorList>
            <person name="Akparov Z."/>
            <person name="Amiraslanov A."/>
            <person name="Hajiyeva S."/>
            <person name="Abbasov M."/>
            <person name="Kaur K."/>
            <person name="Hamwieh A."/>
            <person name="Solovyev V."/>
            <person name="Salamov A."/>
            <person name="Braich B."/>
            <person name="Kosarev P."/>
            <person name="Mahmoud A."/>
            <person name="Hajiyev E."/>
            <person name="Babayeva S."/>
            <person name="Izzatullayeva V."/>
            <person name="Mammadov A."/>
            <person name="Mammadov A."/>
            <person name="Sharifova S."/>
            <person name="Ojaghi J."/>
            <person name="Eynullazada K."/>
            <person name="Bayramov B."/>
            <person name="Abdulazimova A."/>
            <person name="Shahmuradov I."/>
        </authorList>
    </citation>
    <scope>NUCLEOTIDE SEQUENCE [LARGE SCALE GENOMIC DNA]</scope>
    <source>
        <strain evidence="3">cv. AG2017</strain>
        <tissue evidence="2">Leaf</tissue>
    </source>
</reference>